<keyword evidence="2" id="KW-1185">Reference proteome</keyword>
<dbReference type="RefSeq" id="WP_133197346.1">
    <property type="nucleotide sequence ID" value="NZ_JBHUCW010000002.1"/>
</dbReference>
<evidence type="ECO:0000313" key="1">
    <source>
        <dbReference type="EMBL" id="TDG20992.1"/>
    </source>
</evidence>
<accession>A0A4R5M649</accession>
<name>A0A4R5M649_9BURK</name>
<gene>
    <name evidence="1" type="ORF">EYW47_24095</name>
</gene>
<organism evidence="1 2">
    <name type="scientific">Paraburkholderia silviterrae</name>
    <dbReference type="NCBI Taxonomy" id="2528715"/>
    <lineage>
        <taxon>Bacteria</taxon>
        <taxon>Pseudomonadati</taxon>
        <taxon>Pseudomonadota</taxon>
        <taxon>Betaproteobacteria</taxon>
        <taxon>Burkholderiales</taxon>
        <taxon>Burkholderiaceae</taxon>
        <taxon>Paraburkholderia</taxon>
    </lineage>
</organism>
<dbReference type="AlphaFoldDB" id="A0A4R5M649"/>
<comment type="caution">
    <text evidence="1">The sequence shown here is derived from an EMBL/GenBank/DDBJ whole genome shotgun (WGS) entry which is preliminary data.</text>
</comment>
<dbReference type="EMBL" id="SMRP01000013">
    <property type="protein sequence ID" value="TDG20992.1"/>
    <property type="molecule type" value="Genomic_DNA"/>
</dbReference>
<dbReference type="OrthoDB" id="9035151at2"/>
<dbReference type="Proteomes" id="UP000295722">
    <property type="component" value="Unassembled WGS sequence"/>
</dbReference>
<proteinExistence type="predicted"/>
<sequence length="227" mass="25635">MQEYDLSITNHDAAWSGGLAYPETSSGFYLERDVLRLVEGIPYLPLRSPKSALRFWARLRDDGIELAHLLRQFPFVKYEPLETLYACARAAAVLDEKLVSDLSTHYSWRGVVLVSFLIALRPRAIYEGYLQRAHERVPHNQWIVELALSEIRGSNDDRHIEHRQALRELRGAVANFPKQPVNLRRGPTADELPGLRSATAAVADAYKSSGVQQARAVLNASAWRGFL</sequence>
<protein>
    <submittedName>
        <fullName evidence="1">Uncharacterized protein</fullName>
    </submittedName>
</protein>
<reference evidence="1 2" key="1">
    <citation type="submission" date="2019-03" db="EMBL/GenBank/DDBJ databases">
        <title>Paraburkholderia sp. 4M-K11, isolated from subtropical forest soil.</title>
        <authorList>
            <person name="Gao Z.-H."/>
            <person name="Qiu L.-H."/>
        </authorList>
    </citation>
    <scope>NUCLEOTIDE SEQUENCE [LARGE SCALE GENOMIC DNA]</scope>
    <source>
        <strain evidence="1 2">4M-K11</strain>
    </source>
</reference>
<evidence type="ECO:0000313" key="2">
    <source>
        <dbReference type="Proteomes" id="UP000295722"/>
    </source>
</evidence>